<organism evidence="3 4">
    <name type="scientific">Actinoplanes siamensis</name>
    <dbReference type="NCBI Taxonomy" id="1223317"/>
    <lineage>
        <taxon>Bacteria</taxon>
        <taxon>Bacillati</taxon>
        <taxon>Actinomycetota</taxon>
        <taxon>Actinomycetes</taxon>
        <taxon>Micromonosporales</taxon>
        <taxon>Micromonosporaceae</taxon>
        <taxon>Actinoplanes</taxon>
    </lineage>
</organism>
<dbReference type="SUPFAM" id="SSF56219">
    <property type="entry name" value="DNase I-like"/>
    <property type="match status" value="1"/>
</dbReference>
<comment type="caution">
    <text evidence="3">The sequence shown here is derived from an EMBL/GenBank/DDBJ whole genome shotgun (WGS) entry which is preliminary data.</text>
</comment>
<dbReference type="AlphaFoldDB" id="A0A919N630"/>
<evidence type="ECO:0000259" key="2">
    <source>
        <dbReference type="Pfam" id="PF03372"/>
    </source>
</evidence>
<sequence>MRLLRRLFHTLSIAVLAAGAMIGTAAPAAAETPVPEFPYMVNYKLWHWNISGYKMSRGSTTNGLIGVAASSIQNRSADFASFSEMCYGQYTALKNALRDANWPVDETNFSRWTPSISGDDHYCNGQDFGNAIFAKKPLGNASRWTLPSDGTDEPRTLTCVNTEDNVYLHYCTTHITTETPNNANQLRYVLDRLEAYHTSGHAALIGGDFNAQPHYGRLNGWYSSSLNTANNGSNTGQYRELDDNDSGNCPGYGEFTALHPPAPNNAPPCSATQPLAKVDLMFVRESRLLREFGGGYSGDSLDIAKSCSGIAATDDYPAKSCSDHRIIIGSVTLFAGKDGTVSAF</sequence>
<dbReference type="EMBL" id="BOMW01000024">
    <property type="protein sequence ID" value="GIF05128.1"/>
    <property type="molecule type" value="Genomic_DNA"/>
</dbReference>
<dbReference type="InterPro" id="IPR006311">
    <property type="entry name" value="TAT_signal"/>
</dbReference>
<feature type="domain" description="Endonuclease/exonuclease/phosphatase" evidence="2">
    <location>
        <begin position="69"/>
        <end position="324"/>
    </location>
</feature>
<evidence type="ECO:0000313" key="4">
    <source>
        <dbReference type="Proteomes" id="UP000629619"/>
    </source>
</evidence>
<evidence type="ECO:0000313" key="3">
    <source>
        <dbReference type="EMBL" id="GIF05128.1"/>
    </source>
</evidence>
<proteinExistence type="predicted"/>
<dbReference type="InterPro" id="IPR005135">
    <property type="entry name" value="Endo/exonuclease/phosphatase"/>
</dbReference>
<keyword evidence="1" id="KW-0732">Signal</keyword>
<dbReference type="Pfam" id="PF03372">
    <property type="entry name" value="Exo_endo_phos"/>
    <property type="match status" value="1"/>
</dbReference>
<evidence type="ECO:0000256" key="1">
    <source>
        <dbReference type="SAM" id="SignalP"/>
    </source>
</evidence>
<dbReference type="Proteomes" id="UP000629619">
    <property type="component" value="Unassembled WGS sequence"/>
</dbReference>
<reference evidence="3" key="1">
    <citation type="submission" date="2021-01" db="EMBL/GenBank/DDBJ databases">
        <title>Whole genome shotgun sequence of Actinoplanes siamensis NBRC 109076.</title>
        <authorList>
            <person name="Komaki H."/>
            <person name="Tamura T."/>
        </authorList>
    </citation>
    <scope>NUCLEOTIDE SEQUENCE</scope>
    <source>
        <strain evidence="3">NBRC 109076</strain>
    </source>
</reference>
<feature type="chain" id="PRO_5037565055" description="Endonuclease/exonuclease/phosphatase domain-containing protein" evidence="1">
    <location>
        <begin position="31"/>
        <end position="344"/>
    </location>
</feature>
<keyword evidence="4" id="KW-1185">Reference proteome</keyword>
<dbReference type="GO" id="GO:0003824">
    <property type="term" value="F:catalytic activity"/>
    <property type="evidence" value="ECO:0007669"/>
    <property type="project" value="InterPro"/>
</dbReference>
<protein>
    <recommendedName>
        <fullName evidence="2">Endonuclease/exonuclease/phosphatase domain-containing protein</fullName>
    </recommendedName>
</protein>
<accession>A0A919N630</accession>
<dbReference type="PROSITE" id="PS51318">
    <property type="entry name" value="TAT"/>
    <property type="match status" value="1"/>
</dbReference>
<dbReference type="RefSeq" id="WP_239102656.1">
    <property type="nucleotide sequence ID" value="NZ_BOMW01000024.1"/>
</dbReference>
<name>A0A919N630_9ACTN</name>
<dbReference type="Gene3D" id="3.60.10.10">
    <property type="entry name" value="Endonuclease/exonuclease/phosphatase"/>
    <property type="match status" value="1"/>
</dbReference>
<dbReference type="InterPro" id="IPR036691">
    <property type="entry name" value="Endo/exonu/phosph_ase_sf"/>
</dbReference>
<feature type="signal peptide" evidence="1">
    <location>
        <begin position="1"/>
        <end position="30"/>
    </location>
</feature>
<gene>
    <name evidence="3" type="ORF">Asi03nite_26660</name>
</gene>